<dbReference type="Proteomes" id="UP001278766">
    <property type="component" value="Unassembled WGS sequence"/>
</dbReference>
<dbReference type="EMBL" id="JAUEPN010000009">
    <property type="protein sequence ID" value="KAK3291494.1"/>
    <property type="molecule type" value="Genomic_DNA"/>
</dbReference>
<dbReference type="AlphaFoldDB" id="A0AAE0H7Z0"/>
<sequence>MVNNFDDLTDFLRGAAVRAGEGFLKAVAPIIETAVDVSKDLVADNSLDLAKAVDLSGAFIPSSPLAFASALQLARTLTSVIAGDEDKSVLETIERLEKQVAPFTQQAENVLQQLDVIIKTGEQLEKETNERVRSAAVSAYQALQDAVEGVLKIERGNARIQRVDPSVLAKLDSAVASFENLHKVSSTNAWKLGKDSAALMSFGDNTKTFKVTLEEERQKLKTQIKNNIAARQRHKDHVEKLKKGESTYRSRARTAREELDDEWNKIGYAFKPSSRDKQKLILSNASKALEENLREQKGVDSKIRGLYMLDTLIGWAMRALDVVKASVERVAQDFQAKFQLITDAQQTSDKLFAGLLGLANTIKDTNFRTSRDNSLRVVLAVLSRYHKLRYDYTSLEIPGIEERRIHRAIVDRMGNDGAKKLLEPPKPADDDDDAINRKVPKMDAE</sequence>
<reference evidence="2" key="2">
    <citation type="submission" date="2023-06" db="EMBL/GenBank/DDBJ databases">
        <authorList>
            <consortium name="Lawrence Berkeley National Laboratory"/>
            <person name="Haridas S."/>
            <person name="Hensen N."/>
            <person name="Bonometti L."/>
            <person name="Westerberg I."/>
            <person name="Brannstrom I.O."/>
            <person name="Guillou S."/>
            <person name="Cros-Aarteil S."/>
            <person name="Calhoun S."/>
            <person name="Kuo A."/>
            <person name="Mondo S."/>
            <person name="Pangilinan J."/>
            <person name="Riley R."/>
            <person name="Labutti K."/>
            <person name="Andreopoulos B."/>
            <person name="Lipzen A."/>
            <person name="Chen C."/>
            <person name="Yanf M."/>
            <person name="Daum C."/>
            <person name="Ng V."/>
            <person name="Clum A."/>
            <person name="Steindorff A."/>
            <person name="Ohm R."/>
            <person name="Martin F."/>
            <person name="Silar P."/>
            <person name="Natvig D."/>
            <person name="Lalanne C."/>
            <person name="Gautier V."/>
            <person name="Ament-Velasquez S.L."/>
            <person name="Kruys A."/>
            <person name="Hutchinson M.I."/>
            <person name="Powell A.J."/>
            <person name="Barry K."/>
            <person name="Miller A.N."/>
            <person name="Grigoriev I.V."/>
            <person name="Debuchy R."/>
            <person name="Gladieux P."/>
            <person name="Thoren M.H."/>
            <person name="Johannesson H."/>
        </authorList>
    </citation>
    <scope>NUCLEOTIDE SEQUENCE</scope>
    <source>
        <strain evidence="2">CBS 168.71</strain>
    </source>
</reference>
<dbReference type="RefSeq" id="XP_062655008.1">
    <property type="nucleotide sequence ID" value="XM_062807790.1"/>
</dbReference>
<reference evidence="2" key="1">
    <citation type="journal article" date="2023" name="Mol. Phylogenet. Evol.">
        <title>Genome-scale phylogeny and comparative genomics of the fungal order Sordariales.</title>
        <authorList>
            <person name="Hensen N."/>
            <person name="Bonometti L."/>
            <person name="Westerberg I."/>
            <person name="Brannstrom I.O."/>
            <person name="Guillou S."/>
            <person name="Cros-Aarteil S."/>
            <person name="Calhoun S."/>
            <person name="Haridas S."/>
            <person name="Kuo A."/>
            <person name="Mondo S."/>
            <person name="Pangilinan J."/>
            <person name="Riley R."/>
            <person name="LaButti K."/>
            <person name="Andreopoulos B."/>
            <person name="Lipzen A."/>
            <person name="Chen C."/>
            <person name="Yan M."/>
            <person name="Daum C."/>
            <person name="Ng V."/>
            <person name="Clum A."/>
            <person name="Steindorff A."/>
            <person name="Ohm R.A."/>
            <person name="Martin F."/>
            <person name="Silar P."/>
            <person name="Natvig D.O."/>
            <person name="Lalanne C."/>
            <person name="Gautier V."/>
            <person name="Ament-Velasquez S.L."/>
            <person name="Kruys A."/>
            <person name="Hutchinson M.I."/>
            <person name="Powell A.J."/>
            <person name="Barry K."/>
            <person name="Miller A.N."/>
            <person name="Grigoriev I.V."/>
            <person name="Debuchy R."/>
            <person name="Gladieux P."/>
            <person name="Hiltunen Thoren M."/>
            <person name="Johannesson H."/>
        </authorList>
    </citation>
    <scope>NUCLEOTIDE SEQUENCE</scope>
    <source>
        <strain evidence="2">CBS 168.71</strain>
    </source>
</reference>
<feature type="region of interest" description="Disordered" evidence="1">
    <location>
        <begin position="416"/>
        <end position="445"/>
    </location>
</feature>
<accession>A0AAE0H7Z0</accession>
<gene>
    <name evidence="2" type="ORF">B0H64DRAFT_469226</name>
</gene>
<name>A0AAE0H7Z0_9PEZI</name>
<evidence type="ECO:0000256" key="1">
    <source>
        <dbReference type="SAM" id="MobiDB-lite"/>
    </source>
</evidence>
<proteinExistence type="predicted"/>
<protein>
    <submittedName>
        <fullName evidence="2">Uncharacterized protein</fullName>
    </submittedName>
</protein>
<evidence type="ECO:0000313" key="2">
    <source>
        <dbReference type="EMBL" id="KAK3291494.1"/>
    </source>
</evidence>
<keyword evidence="3" id="KW-1185">Reference proteome</keyword>
<organism evidence="2 3">
    <name type="scientific">Chaetomium fimeti</name>
    <dbReference type="NCBI Taxonomy" id="1854472"/>
    <lineage>
        <taxon>Eukaryota</taxon>
        <taxon>Fungi</taxon>
        <taxon>Dikarya</taxon>
        <taxon>Ascomycota</taxon>
        <taxon>Pezizomycotina</taxon>
        <taxon>Sordariomycetes</taxon>
        <taxon>Sordariomycetidae</taxon>
        <taxon>Sordariales</taxon>
        <taxon>Chaetomiaceae</taxon>
        <taxon>Chaetomium</taxon>
    </lineage>
</organism>
<dbReference type="GeneID" id="87844738"/>
<evidence type="ECO:0000313" key="3">
    <source>
        <dbReference type="Proteomes" id="UP001278766"/>
    </source>
</evidence>
<comment type="caution">
    <text evidence="2">The sequence shown here is derived from an EMBL/GenBank/DDBJ whole genome shotgun (WGS) entry which is preliminary data.</text>
</comment>